<keyword evidence="2" id="KW-0238">DNA-binding</keyword>
<dbReference type="Pfam" id="PF07729">
    <property type="entry name" value="FCD"/>
    <property type="match status" value="1"/>
</dbReference>
<evidence type="ECO:0000256" key="1">
    <source>
        <dbReference type="ARBA" id="ARBA00023015"/>
    </source>
</evidence>
<dbReference type="SUPFAM" id="SSF46785">
    <property type="entry name" value="Winged helix' DNA-binding domain"/>
    <property type="match status" value="1"/>
</dbReference>
<evidence type="ECO:0000259" key="4">
    <source>
        <dbReference type="PROSITE" id="PS50883"/>
    </source>
</evidence>
<dbReference type="Pfam" id="PF00392">
    <property type="entry name" value="GntR"/>
    <property type="match status" value="1"/>
</dbReference>
<keyword evidence="7" id="KW-1185">Reference proteome</keyword>
<dbReference type="PROSITE" id="PS50883">
    <property type="entry name" value="EAL"/>
    <property type="match status" value="1"/>
</dbReference>
<dbReference type="InterPro" id="IPR001633">
    <property type="entry name" value="EAL_dom"/>
</dbReference>
<dbReference type="SUPFAM" id="SSF48008">
    <property type="entry name" value="GntR ligand-binding domain-like"/>
    <property type="match status" value="1"/>
</dbReference>
<dbReference type="CDD" id="cd07377">
    <property type="entry name" value="WHTH_GntR"/>
    <property type="match status" value="1"/>
</dbReference>
<keyword evidence="3" id="KW-0804">Transcription</keyword>
<organism evidence="6 7">
    <name type="scientific">Actinomadura rugatobispora</name>
    <dbReference type="NCBI Taxonomy" id="1994"/>
    <lineage>
        <taxon>Bacteria</taxon>
        <taxon>Bacillati</taxon>
        <taxon>Actinomycetota</taxon>
        <taxon>Actinomycetes</taxon>
        <taxon>Streptosporangiales</taxon>
        <taxon>Thermomonosporaceae</taxon>
        <taxon>Actinomadura</taxon>
    </lineage>
</organism>
<accession>A0ABW0ZTB6</accession>
<feature type="domain" description="EAL" evidence="4">
    <location>
        <begin position="1"/>
        <end position="188"/>
    </location>
</feature>
<feature type="domain" description="HTH gntR-type" evidence="5">
    <location>
        <begin position="13"/>
        <end position="80"/>
    </location>
</feature>
<dbReference type="RefSeq" id="WP_378281382.1">
    <property type="nucleotide sequence ID" value="NZ_JBHSON010000010.1"/>
</dbReference>
<evidence type="ECO:0000256" key="2">
    <source>
        <dbReference type="ARBA" id="ARBA00023125"/>
    </source>
</evidence>
<dbReference type="PRINTS" id="PR00035">
    <property type="entry name" value="HTHGNTR"/>
</dbReference>
<keyword evidence="1" id="KW-0805">Transcription regulation</keyword>
<dbReference type="Gene3D" id="1.20.120.530">
    <property type="entry name" value="GntR ligand-binding domain-like"/>
    <property type="match status" value="1"/>
</dbReference>
<dbReference type="PANTHER" id="PTHR43537:SF24">
    <property type="entry name" value="GLUCONATE OPERON TRANSCRIPTIONAL REPRESSOR"/>
    <property type="match status" value="1"/>
</dbReference>
<dbReference type="Proteomes" id="UP001596074">
    <property type="component" value="Unassembled WGS sequence"/>
</dbReference>
<dbReference type="PANTHER" id="PTHR43537">
    <property type="entry name" value="TRANSCRIPTIONAL REGULATOR, GNTR FAMILY"/>
    <property type="match status" value="1"/>
</dbReference>
<proteinExistence type="predicted"/>
<gene>
    <name evidence="6" type="ORF">ACFPZN_09080</name>
</gene>
<evidence type="ECO:0000313" key="6">
    <source>
        <dbReference type="EMBL" id="MFC5745757.1"/>
    </source>
</evidence>
<protein>
    <submittedName>
        <fullName evidence="6">GntR family transcriptional regulator</fullName>
    </submittedName>
</protein>
<dbReference type="InterPro" id="IPR036388">
    <property type="entry name" value="WH-like_DNA-bd_sf"/>
</dbReference>
<dbReference type="PROSITE" id="PS50949">
    <property type="entry name" value="HTH_GNTR"/>
    <property type="match status" value="1"/>
</dbReference>
<evidence type="ECO:0000313" key="7">
    <source>
        <dbReference type="Proteomes" id="UP001596074"/>
    </source>
</evidence>
<dbReference type="InterPro" id="IPR000524">
    <property type="entry name" value="Tscrpt_reg_HTH_GntR"/>
</dbReference>
<evidence type="ECO:0000256" key="3">
    <source>
        <dbReference type="ARBA" id="ARBA00023163"/>
    </source>
</evidence>
<dbReference type="SMART" id="SM00895">
    <property type="entry name" value="FCD"/>
    <property type="match status" value="1"/>
</dbReference>
<dbReference type="SMART" id="SM00345">
    <property type="entry name" value="HTH_GNTR"/>
    <property type="match status" value="1"/>
</dbReference>
<comment type="caution">
    <text evidence="6">The sequence shown here is derived from an EMBL/GenBank/DDBJ whole genome shotgun (WGS) entry which is preliminary data.</text>
</comment>
<reference evidence="7" key="1">
    <citation type="journal article" date="2019" name="Int. J. Syst. Evol. Microbiol.">
        <title>The Global Catalogue of Microorganisms (GCM) 10K type strain sequencing project: providing services to taxonomists for standard genome sequencing and annotation.</title>
        <authorList>
            <consortium name="The Broad Institute Genomics Platform"/>
            <consortium name="The Broad Institute Genome Sequencing Center for Infectious Disease"/>
            <person name="Wu L."/>
            <person name="Ma J."/>
        </authorList>
    </citation>
    <scope>NUCLEOTIDE SEQUENCE [LARGE SCALE GENOMIC DNA]</scope>
    <source>
        <strain evidence="7">KCTC 42087</strain>
    </source>
</reference>
<dbReference type="InterPro" id="IPR036390">
    <property type="entry name" value="WH_DNA-bd_sf"/>
</dbReference>
<evidence type="ECO:0000259" key="5">
    <source>
        <dbReference type="PROSITE" id="PS50949"/>
    </source>
</evidence>
<name>A0ABW0ZTB6_9ACTN</name>
<dbReference type="EMBL" id="JBHSON010000010">
    <property type="protein sequence ID" value="MFC5745757.1"/>
    <property type="molecule type" value="Genomic_DNA"/>
</dbReference>
<dbReference type="InterPro" id="IPR011711">
    <property type="entry name" value="GntR_C"/>
</dbReference>
<dbReference type="Gene3D" id="1.10.10.10">
    <property type="entry name" value="Winged helix-like DNA-binding domain superfamily/Winged helix DNA-binding domain"/>
    <property type="match status" value="1"/>
</dbReference>
<dbReference type="InterPro" id="IPR008920">
    <property type="entry name" value="TF_FadR/GntR_C"/>
</dbReference>
<sequence>MTFSGTAVNRPPALIRDQVAAQIREAITDLRLLPGQVLVERELCETTTASRATVREALRQLESEGLVVSTNGRGTVVSTLSVEDAKQLYEVRSSLEGLAGRLFAERATESERRALRTALIHLEEVAEDTRRLSIAKTAFYEVLVNGAKNAELKQILDSINRRVTLVRAVSLSKPGRAKESLAEVQAICDAAVAGDAARTEELCRQHVEHAAETALPLLAEGEGLDLISPELRG</sequence>